<dbReference type="Proteomes" id="UP000831327">
    <property type="component" value="Chromosome"/>
</dbReference>
<accession>A0ABM7Y3E6</accession>
<dbReference type="InterPro" id="IPR029044">
    <property type="entry name" value="Nucleotide-diphossugar_trans"/>
</dbReference>
<dbReference type="Gene3D" id="3.90.550.10">
    <property type="entry name" value="Spore Coat Polysaccharide Biosynthesis Protein SpsA, Chain A"/>
    <property type="match status" value="1"/>
</dbReference>
<evidence type="ECO:0000259" key="1">
    <source>
        <dbReference type="Pfam" id="PF00535"/>
    </source>
</evidence>
<protein>
    <recommendedName>
        <fullName evidence="1">Glycosyltransferase 2-like domain-containing protein</fullName>
    </recommendedName>
</protein>
<dbReference type="PANTHER" id="PTHR43685">
    <property type="entry name" value="GLYCOSYLTRANSFERASE"/>
    <property type="match status" value="1"/>
</dbReference>
<reference evidence="2 3" key="1">
    <citation type="journal article" date="2016" name="Microbes Environ.">
        <title>Phylogenetically diverse aerobic anoxygenic phototrophic bacteria isolated from epilithic biofilms in Tama river, Japan.</title>
        <authorList>
            <person name="Hirose S."/>
            <person name="Matsuura K."/>
            <person name="Haruta S."/>
        </authorList>
    </citation>
    <scope>NUCLEOTIDE SEQUENCE [LARGE SCALE GENOMIC DNA]</scope>
    <source>
        <strain evidence="2 3">S08</strain>
    </source>
</reference>
<proteinExistence type="predicted"/>
<dbReference type="InterPro" id="IPR050834">
    <property type="entry name" value="Glycosyltransf_2"/>
</dbReference>
<dbReference type="SUPFAM" id="SSF53448">
    <property type="entry name" value="Nucleotide-diphospho-sugar transferases"/>
    <property type="match status" value="1"/>
</dbReference>
<gene>
    <name evidence="2" type="ORF">Rmf_22730</name>
</gene>
<dbReference type="RefSeq" id="WP_244459550.1">
    <property type="nucleotide sequence ID" value="NZ_AP025637.1"/>
</dbReference>
<feature type="domain" description="Glycosyltransferase 2-like" evidence="1">
    <location>
        <begin position="23"/>
        <end position="137"/>
    </location>
</feature>
<dbReference type="InterPro" id="IPR001173">
    <property type="entry name" value="Glyco_trans_2-like"/>
</dbReference>
<evidence type="ECO:0000313" key="3">
    <source>
        <dbReference type="Proteomes" id="UP000831327"/>
    </source>
</evidence>
<sequence>MSPRPVSILTVTRDGLFFTRLLLERVRATVRDRPYEVIVVDQGSTDGTIAWCRAQPDLRVLRQRNWFRRAGHRHGEAAERGARAARHEHVVLLDSDAFPIADDWLATSVDLIDDARPIAGAVFRSPHRGNPHGWYIHPHFMAFRKRDLGGLVVLRKLRGDDTDTGEEATIRVLAAGRGVIGHEIAFCAAFDVGHPRVPTVAGGVFHCWYTSRLLHTEQEVVRETEGQVSRARYLDPLMAKLRAAYPGND</sequence>
<evidence type="ECO:0000313" key="2">
    <source>
        <dbReference type="EMBL" id="BDG72344.1"/>
    </source>
</evidence>
<organism evidence="2 3">
    <name type="scientific">Roseomonas fluvialis</name>
    <dbReference type="NCBI Taxonomy" id="1750527"/>
    <lineage>
        <taxon>Bacteria</taxon>
        <taxon>Pseudomonadati</taxon>
        <taxon>Pseudomonadota</taxon>
        <taxon>Alphaproteobacteria</taxon>
        <taxon>Acetobacterales</taxon>
        <taxon>Roseomonadaceae</taxon>
        <taxon>Roseomonas</taxon>
    </lineage>
</organism>
<dbReference type="EMBL" id="AP025637">
    <property type="protein sequence ID" value="BDG72344.1"/>
    <property type="molecule type" value="Genomic_DNA"/>
</dbReference>
<name>A0ABM7Y3E6_9PROT</name>
<dbReference type="PANTHER" id="PTHR43685:SF3">
    <property type="entry name" value="SLR2126 PROTEIN"/>
    <property type="match status" value="1"/>
</dbReference>
<keyword evidence="3" id="KW-1185">Reference proteome</keyword>
<dbReference type="Pfam" id="PF00535">
    <property type="entry name" value="Glycos_transf_2"/>
    <property type="match status" value="1"/>
</dbReference>